<evidence type="ECO:0000313" key="3">
    <source>
        <dbReference type="EMBL" id="MBX0324153.1"/>
    </source>
</evidence>
<keyword evidence="2" id="KW-0812">Transmembrane</keyword>
<evidence type="ECO:0000313" key="4">
    <source>
        <dbReference type="Proteomes" id="UP001430377"/>
    </source>
</evidence>
<dbReference type="AlphaFoldDB" id="A0AAW4PT28"/>
<proteinExistence type="predicted"/>
<dbReference type="Proteomes" id="UP001430377">
    <property type="component" value="Unassembled WGS sequence"/>
</dbReference>
<feature type="transmembrane region" description="Helical" evidence="2">
    <location>
        <begin position="21"/>
        <end position="38"/>
    </location>
</feature>
<accession>A0AAW4PT28</accession>
<sequence length="89" mass="9385">MNDTRLSRAGRAETADRPASSVRGSLGLVVLFVGVLLVVSYPVFALGVLLGAVGTVAVTRLSVAATDRRRSRGHAAGGRRRRTRGSRPE</sequence>
<protein>
    <submittedName>
        <fullName evidence="3">Uncharacterized protein</fullName>
    </submittedName>
</protein>
<feature type="region of interest" description="Disordered" evidence="1">
    <location>
        <begin position="66"/>
        <end position="89"/>
    </location>
</feature>
<feature type="region of interest" description="Disordered" evidence="1">
    <location>
        <begin position="1"/>
        <end position="21"/>
    </location>
</feature>
<comment type="caution">
    <text evidence="3">The sequence shown here is derived from an EMBL/GenBank/DDBJ whole genome shotgun (WGS) entry which is preliminary data.</text>
</comment>
<keyword evidence="2" id="KW-0472">Membrane</keyword>
<gene>
    <name evidence="3" type="ORF">EGH21_14035</name>
</gene>
<organism evidence="3 4">
    <name type="scientific">Haloarcula rubra</name>
    <dbReference type="NCBI Taxonomy" id="2487747"/>
    <lineage>
        <taxon>Archaea</taxon>
        <taxon>Methanobacteriati</taxon>
        <taxon>Methanobacteriota</taxon>
        <taxon>Stenosarchaea group</taxon>
        <taxon>Halobacteria</taxon>
        <taxon>Halobacteriales</taxon>
        <taxon>Haloarculaceae</taxon>
        <taxon>Haloarcula</taxon>
    </lineage>
</organism>
<evidence type="ECO:0000256" key="1">
    <source>
        <dbReference type="SAM" id="MobiDB-lite"/>
    </source>
</evidence>
<reference evidence="3 4" key="1">
    <citation type="submission" date="2021-06" db="EMBL/GenBank/DDBJ databases">
        <title>Halomicroarcula sp. a new haloarchaeum isolated from saline soil.</title>
        <authorList>
            <person name="Duran-Viseras A."/>
            <person name="Sanchez-Porro C."/>
            <person name="Ventosa A."/>
        </authorList>
    </citation>
    <scope>NUCLEOTIDE SEQUENCE [LARGE SCALE GENOMIC DNA]</scope>
    <source>
        <strain evidence="3 4">F13</strain>
    </source>
</reference>
<name>A0AAW4PT28_9EURY</name>
<feature type="compositionally biased region" description="Basic residues" evidence="1">
    <location>
        <begin position="69"/>
        <end position="89"/>
    </location>
</feature>
<dbReference type="RefSeq" id="WP_220619113.1">
    <property type="nucleotide sequence ID" value="NZ_RKLR01000005.1"/>
</dbReference>
<evidence type="ECO:0000256" key="2">
    <source>
        <dbReference type="SAM" id="Phobius"/>
    </source>
</evidence>
<keyword evidence="2" id="KW-1133">Transmembrane helix</keyword>
<feature type="transmembrane region" description="Helical" evidence="2">
    <location>
        <begin position="44"/>
        <end position="63"/>
    </location>
</feature>
<dbReference type="EMBL" id="RKLR01000005">
    <property type="protein sequence ID" value="MBX0324153.1"/>
    <property type="molecule type" value="Genomic_DNA"/>
</dbReference>
<keyword evidence="4" id="KW-1185">Reference proteome</keyword>